<dbReference type="SMART" id="SM00220">
    <property type="entry name" value="S_TKc"/>
    <property type="match status" value="1"/>
</dbReference>
<gene>
    <name evidence="4" type="ORF">P691DRAFT_672228</name>
</gene>
<keyword evidence="2" id="KW-0067">ATP-binding</keyword>
<dbReference type="SUPFAM" id="SSF56112">
    <property type="entry name" value="Protein kinase-like (PK-like)"/>
    <property type="match status" value="1"/>
</dbReference>
<reference evidence="4" key="1">
    <citation type="submission" date="2020-11" db="EMBL/GenBank/DDBJ databases">
        <authorList>
            <consortium name="DOE Joint Genome Institute"/>
            <person name="Ahrendt S."/>
            <person name="Riley R."/>
            <person name="Andreopoulos W."/>
            <person name="Labutti K."/>
            <person name="Pangilinan J."/>
            <person name="Ruiz-Duenas F.J."/>
            <person name="Barrasa J.M."/>
            <person name="Sanchez-Garcia M."/>
            <person name="Camarero S."/>
            <person name="Miyauchi S."/>
            <person name="Serrano A."/>
            <person name="Linde D."/>
            <person name="Babiker R."/>
            <person name="Drula E."/>
            <person name="Ayuso-Fernandez I."/>
            <person name="Pacheco R."/>
            <person name="Padilla G."/>
            <person name="Ferreira P."/>
            <person name="Barriuso J."/>
            <person name="Kellner H."/>
            <person name="Castanera R."/>
            <person name="Alfaro M."/>
            <person name="Ramirez L."/>
            <person name="Pisabarro A.G."/>
            <person name="Kuo A."/>
            <person name="Tritt A."/>
            <person name="Lipzen A."/>
            <person name="He G."/>
            <person name="Yan M."/>
            <person name="Ng V."/>
            <person name="Cullen D."/>
            <person name="Martin F."/>
            <person name="Rosso M.-N."/>
            <person name="Henrissat B."/>
            <person name="Hibbett D."/>
            <person name="Martinez A.T."/>
            <person name="Grigoriev I.V."/>
        </authorList>
    </citation>
    <scope>NUCLEOTIDE SEQUENCE</scope>
    <source>
        <strain evidence="4">MF-IS2</strain>
    </source>
</reference>
<feature type="domain" description="Protein kinase" evidence="3">
    <location>
        <begin position="66"/>
        <end position="336"/>
    </location>
</feature>
<dbReference type="PANTHER" id="PTHR44329">
    <property type="entry name" value="SERINE/THREONINE-PROTEIN KINASE TNNI3K-RELATED"/>
    <property type="match status" value="1"/>
</dbReference>
<dbReference type="InterPro" id="IPR001245">
    <property type="entry name" value="Ser-Thr/Tyr_kinase_cat_dom"/>
</dbReference>
<dbReference type="AlphaFoldDB" id="A0A9P5X930"/>
<comment type="caution">
    <text evidence="4">The sequence shown here is derived from an EMBL/GenBank/DDBJ whole genome shotgun (WGS) entry which is preliminary data.</text>
</comment>
<evidence type="ECO:0000313" key="5">
    <source>
        <dbReference type="Proteomes" id="UP000807342"/>
    </source>
</evidence>
<dbReference type="InterPro" id="IPR011009">
    <property type="entry name" value="Kinase-like_dom_sf"/>
</dbReference>
<evidence type="ECO:0000313" key="4">
    <source>
        <dbReference type="EMBL" id="KAF9447093.1"/>
    </source>
</evidence>
<dbReference type="GO" id="GO:0004674">
    <property type="term" value="F:protein serine/threonine kinase activity"/>
    <property type="evidence" value="ECO:0007669"/>
    <property type="project" value="TreeGrafter"/>
</dbReference>
<name>A0A9P5X930_9AGAR</name>
<dbReference type="InterPro" id="IPR008271">
    <property type="entry name" value="Ser/Thr_kinase_AS"/>
</dbReference>
<protein>
    <submittedName>
        <fullName evidence="4">Kinase-like protein</fullName>
    </submittedName>
</protein>
<evidence type="ECO:0000256" key="2">
    <source>
        <dbReference type="ARBA" id="ARBA00022840"/>
    </source>
</evidence>
<evidence type="ECO:0000259" key="3">
    <source>
        <dbReference type="PROSITE" id="PS50011"/>
    </source>
</evidence>
<dbReference type="InterPro" id="IPR000719">
    <property type="entry name" value="Prot_kinase_dom"/>
</dbReference>
<sequence length="437" mass="49115">MDVDQKTAVLSLSGPDAQCVVDAVNDVLRETNILASNEGKRVLSMLCKLVKSASVFPRCYRLEGVHVDSELSGAGGFADVYEGVYRGQKICVKIVRRYQKLDQLQILAVSVMTELVLWAHLVHQNILPFYGAYSGLSGGIYLISPWMKNGNLRVYLKMNPNPPKMLLVLDIINGLYYLRSLGVVHGDLKGENVLVSDQGRALIADFGISHVEASSRPPNTGSPNGTLRWTAPELLENNGDSYVRPTPESDVWSFGCVCYEILTLKMPFYQYGLDSVVVLALHRQEIPVQPALKDQVDETMWSIMARCWNYTPKERPSCEELLRFFEALELPDHRFQTSNLVEESATFWKAMKARSMKKTNYQRAYQVLTQVSDSSLSTGPLVIYLTPSLLKIQLTKAPAQIRALILEMIMNDRQSDLIFQVRGEDSQCIIDVINDVR</sequence>
<dbReference type="EMBL" id="MU151216">
    <property type="protein sequence ID" value="KAF9447093.1"/>
    <property type="molecule type" value="Genomic_DNA"/>
</dbReference>
<keyword evidence="1" id="KW-0547">Nucleotide-binding</keyword>
<dbReference type="PANTHER" id="PTHR44329:SF298">
    <property type="entry name" value="MIXED LINEAGE KINASE DOMAIN-LIKE PROTEIN"/>
    <property type="match status" value="1"/>
</dbReference>
<keyword evidence="5" id="KW-1185">Reference proteome</keyword>
<dbReference type="InterPro" id="IPR051681">
    <property type="entry name" value="Ser/Thr_Kinases-Pseudokinases"/>
</dbReference>
<dbReference type="GO" id="GO:0005524">
    <property type="term" value="F:ATP binding"/>
    <property type="evidence" value="ECO:0007669"/>
    <property type="project" value="UniProtKB-KW"/>
</dbReference>
<keyword evidence="4" id="KW-0808">Transferase</keyword>
<evidence type="ECO:0000256" key="1">
    <source>
        <dbReference type="ARBA" id="ARBA00022741"/>
    </source>
</evidence>
<organism evidence="4 5">
    <name type="scientific">Macrolepiota fuliginosa MF-IS2</name>
    <dbReference type="NCBI Taxonomy" id="1400762"/>
    <lineage>
        <taxon>Eukaryota</taxon>
        <taxon>Fungi</taxon>
        <taxon>Dikarya</taxon>
        <taxon>Basidiomycota</taxon>
        <taxon>Agaricomycotina</taxon>
        <taxon>Agaricomycetes</taxon>
        <taxon>Agaricomycetidae</taxon>
        <taxon>Agaricales</taxon>
        <taxon>Agaricineae</taxon>
        <taxon>Agaricaceae</taxon>
        <taxon>Macrolepiota</taxon>
    </lineage>
</organism>
<dbReference type="PROSITE" id="PS00108">
    <property type="entry name" value="PROTEIN_KINASE_ST"/>
    <property type="match status" value="1"/>
</dbReference>
<dbReference type="Pfam" id="PF07714">
    <property type="entry name" value="PK_Tyr_Ser-Thr"/>
    <property type="match status" value="1"/>
</dbReference>
<dbReference type="PROSITE" id="PS50011">
    <property type="entry name" value="PROTEIN_KINASE_DOM"/>
    <property type="match status" value="1"/>
</dbReference>
<dbReference type="PRINTS" id="PR00109">
    <property type="entry name" value="TYRKINASE"/>
</dbReference>
<proteinExistence type="predicted"/>
<accession>A0A9P5X930</accession>
<dbReference type="Gene3D" id="1.10.510.10">
    <property type="entry name" value="Transferase(Phosphotransferase) domain 1"/>
    <property type="match status" value="1"/>
</dbReference>
<dbReference type="OrthoDB" id="6718656at2759"/>
<dbReference type="Proteomes" id="UP000807342">
    <property type="component" value="Unassembled WGS sequence"/>
</dbReference>
<keyword evidence="4" id="KW-0418">Kinase</keyword>